<dbReference type="Pfam" id="PF00005">
    <property type="entry name" value="ABC_tran"/>
    <property type="match status" value="1"/>
</dbReference>
<name>A0A7W9SQ14_ARMRO</name>
<dbReference type="InterPro" id="IPR017871">
    <property type="entry name" value="ABC_transporter-like_CS"/>
</dbReference>
<dbReference type="InterPro" id="IPR027417">
    <property type="entry name" value="P-loop_NTPase"/>
</dbReference>
<accession>A0A7W9SQ14</accession>
<dbReference type="Gene3D" id="3.40.50.300">
    <property type="entry name" value="P-loop containing nucleotide triphosphate hydrolases"/>
    <property type="match status" value="1"/>
</dbReference>
<protein>
    <submittedName>
        <fullName evidence="4">ABC-2 type transport system ATP-binding protein</fullName>
    </submittedName>
</protein>
<dbReference type="PANTHER" id="PTHR43582">
    <property type="entry name" value="LINEARMYCIN RESISTANCE ATP-BINDING PROTEIN LNRL"/>
    <property type="match status" value="1"/>
</dbReference>
<proteinExistence type="predicted"/>
<dbReference type="PROSITE" id="PS00211">
    <property type="entry name" value="ABC_TRANSPORTER_1"/>
    <property type="match status" value="1"/>
</dbReference>
<evidence type="ECO:0000313" key="5">
    <source>
        <dbReference type="Proteomes" id="UP000520814"/>
    </source>
</evidence>
<dbReference type="RefSeq" id="WP_184194295.1">
    <property type="nucleotide sequence ID" value="NZ_JACHGW010000002.1"/>
</dbReference>
<gene>
    <name evidence="4" type="ORF">HNQ39_001854</name>
</gene>
<dbReference type="InterPro" id="IPR003439">
    <property type="entry name" value="ABC_transporter-like_ATP-bd"/>
</dbReference>
<dbReference type="SMART" id="SM00382">
    <property type="entry name" value="AAA"/>
    <property type="match status" value="1"/>
</dbReference>
<evidence type="ECO:0000256" key="2">
    <source>
        <dbReference type="ARBA" id="ARBA00022840"/>
    </source>
</evidence>
<dbReference type="SUPFAM" id="SSF52540">
    <property type="entry name" value="P-loop containing nucleoside triphosphate hydrolases"/>
    <property type="match status" value="1"/>
</dbReference>
<dbReference type="InterPro" id="IPR003593">
    <property type="entry name" value="AAA+_ATPase"/>
</dbReference>
<dbReference type="GO" id="GO:0005524">
    <property type="term" value="F:ATP binding"/>
    <property type="evidence" value="ECO:0007669"/>
    <property type="project" value="UniProtKB-KW"/>
</dbReference>
<organism evidence="4 5">
    <name type="scientific">Armatimonas rosea</name>
    <dbReference type="NCBI Taxonomy" id="685828"/>
    <lineage>
        <taxon>Bacteria</taxon>
        <taxon>Bacillati</taxon>
        <taxon>Armatimonadota</taxon>
        <taxon>Armatimonadia</taxon>
        <taxon>Armatimonadales</taxon>
        <taxon>Armatimonadaceae</taxon>
        <taxon>Armatimonas</taxon>
    </lineage>
</organism>
<keyword evidence="1" id="KW-0547">Nucleotide-binding</keyword>
<dbReference type="GO" id="GO:0016887">
    <property type="term" value="F:ATP hydrolysis activity"/>
    <property type="evidence" value="ECO:0007669"/>
    <property type="project" value="InterPro"/>
</dbReference>
<dbReference type="AlphaFoldDB" id="A0A7W9SQ14"/>
<evidence type="ECO:0000259" key="3">
    <source>
        <dbReference type="PROSITE" id="PS50893"/>
    </source>
</evidence>
<dbReference type="EMBL" id="JACHGW010000002">
    <property type="protein sequence ID" value="MBB6050063.1"/>
    <property type="molecule type" value="Genomic_DNA"/>
</dbReference>
<reference evidence="4 5" key="1">
    <citation type="submission" date="2020-08" db="EMBL/GenBank/DDBJ databases">
        <title>Genomic Encyclopedia of Type Strains, Phase IV (KMG-IV): sequencing the most valuable type-strain genomes for metagenomic binning, comparative biology and taxonomic classification.</title>
        <authorList>
            <person name="Goeker M."/>
        </authorList>
    </citation>
    <scope>NUCLEOTIDE SEQUENCE [LARGE SCALE GENOMIC DNA]</scope>
    <source>
        <strain evidence="4 5">DSM 23562</strain>
    </source>
</reference>
<evidence type="ECO:0000256" key="1">
    <source>
        <dbReference type="ARBA" id="ARBA00022741"/>
    </source>
</evidence>
<dbReference type="Proteomes" id="UP000520814">
    <property type="component" value="Unassembled WGS sequence"/>
</dbReference>
<dbReference type="PROSITE" id="PS50893">
    <property type="entry name" value="ABC_TRANSPORTER_2"/>
    <property type="match status" value="1"/>
</dbReference>
<evidence type="ECO:0000313" key="4">
    <source>
        <dbReference type="EMBL" id="MBB6050063.1"/>
    </source>
</evidence>
<keyword evidence="2 4" id="KW-0067">ATP-binding</keyword>
<dbReference type="PANTHER" id="PTHR43582:SF2">
    <property type="entry name" value="LINEARMYCIN RESISTANCE ATP-BINDING PROTEIN LNRL"/>
    <property type="match status" value="1"/>
</dbReference>
<comment type="caution">
    <text evidence="4">The sequence shown here is derived from an EMBL/GenBank/DDBJ whole genome shotgun (WGS) entry which is preliminary data.</text>
</comment>
<sequence length="274" mass="29941">MLELKNLTKRYGERVAVDRLSLCVKRGERFGLLGPNGAGKTTTISMLVGALKPDSGEILFHGEPLQGETDPLKRKIGYVPQELALYEDLTAAENLRFFGAVYGLVGAALAERVRYGLELVGLTDRAKSRVRTFSGGMKRRLNLAAALLHEPELLVLDEPTVGVDPQSRNAIFEALQGLAQNGLTLLYTTHYMEEVERLCDRIAIMDQGQIVAEGTQAELSELLPTEKSRTITLAADDATLALLAAHGLSWREGGERGGLESVFLHLTGRSLRDE</sequence>
<feature type="domain" description="ABC transporter" evidence="3">
    <location>
        <begin position="2"/>
        <end position="232"/>
    </location>
</feature>
<keyword evidence="5" id="KW-1185">Reference proteome</keyword>